<keyword evidence="12" id="KW-0812">Transmembrane</keyword>
<evidence type="ECO:0000256" key="8">
    <source>
        <dbReference type="ARBA" id="ARBA00022777"/>
    </source>
</evidence>
<dbReference type="InterPro" id="IPR003661">
    <property type="entry name" value="HisK_dim/P_dom"/>
</dbReference>
<feature type="domain" description="HAMP" evidence="14">
    <location>
        <begin position="110"/>
        <end position="162"/>
    </location>
</feature>
<keyword evidence="7" id="KW-0547">Nucleotide-binding</keyword>
<comment type="catalytic activity">
    <reaction evidence="1">
        <text>ATP + protein L-histidine = ADP + protein N-phospho-L-histidine.</text>
        <dbReference type="EC" id="2.7.13.3"/>
    </reaction>
</comment>
<accession>A0ABP7V8D9</accession>
<evidence type="ECO:0000256" key="11">
    <source>
        <dbReference type="ARBA" id="ARBA00023136"/>
    </source>
</evidence>
<evidence type="ECO:0000256" key="4">
    <source>
        <dbReference type="ARBA" id="ARBA00022475"/>
    </source>
</evidence>
<dbReference type="PROSITE" id="PS50885">
    <property type="entry name" value="HAMP"/>
    <property type="match status" value="1"/>
</dbReference>
<dbReference type="EMBL" id="BAABDL010000026">
    <property type="protein sequence ID" value="GAA4061453.1"/>
    <property type="molecule type" value="Genomic_DNA"/>
</dbReference>
<dbReference type="InterPro" id="IPR050351">
    <property type="entry name" value="BphY/WalK/GraS-like"/>
</dbReference>
<organism evidence="15 16">
    <name type="scientific">Amphibacillus indicireducens</name>
    <dbReference type="NCBI Taxonomy" id="1076330"/>
    <lineage>
        <taxon>Bacteria</taxon>
        <taxon>Bacillati</taxon>
        <taxon>Bacillota</taxon>
        <taxon>Bacilli</taxon>
        <taxon>Bacillales</taxon>
        <taxon>Bacillaceae</taxon>
        <taxon>Amphibacillus</taxon>
    </lineage>
</organism>
<evidence type="ECO:0000256" key="12">
    <source>
        <dbReference type="SAM" id="Phobius"/>
    </source>
</evidence>
<dbReference type="InterPro" id="IPR036890">
    <property type="entry name" value="HATPase_C_sf"/>
</dbReference>
<feature type="domain" description="Histidine kinase" evidence="13">
    <location>
        <begin position="285"/>
        <end position="505"/>
    </location>
</feature>
<keyword evidence="5" id="KW-0597">Phosphoprotein</keyword>
<dbReference type="Gene3D" id="1.10.287.130">
    <property type="match status" value="1"/>
</dbReference>
<keyword evidence="16" id="KW-1185">Reference proteome</keyword>
<evidence type="ECO:0000256" key="3">
    <source>
        <dbReference type="ARBA" id="ARBA00012438"/>
    </source>
</evidence>
<dbReference type="Gene3D" id="3.30.450.20">
    <property type="entry name" value="PAS domain"/>
    <property type="match status" value="1"/>
</dbReference>
<dbReference type="SUPFAM" id="SSF47384">
    <property type="entry name" value="Homodimeric domain of signal transducing histidine kinase"/>
    <property type="match status" value="1"/>
</dbReference>
<proteinExistence type="predicted"/>
<gene>
    <name evidence="15" type="ORF">GCM10022410_05590</name>
</gene>
<keyword evidence="8" id="KW-0418">Kinase</keyword>
<evidence type="ECO:0000256" key="7">
    <source>
        <dbReference type="ARBA" id="ARBA00022741"/>
    </source>
</evidence>
<dbReference type="CDD" id="cd00082">
    <property type="entry name" value="HisKA"/>
    <property type="match status" value="1"/>
</dbReference>
<dbReference type="InterPro" id="IPR035965">
    <property type="entry name" value="PAS-like_dom_sf"/>
</dbReference>
<dbReference type="Proteomes" id="UP001501734">
    <property type="component" value="Unassembled WGS sequence"/>
</dbReference>
<dbReference type="InterPro" id="IPR036097">
    <property type="entry name" value="HisK_dim/P_sf"/>
</dbReference>
<dbReference type="Gene3D" id="6.10.340.10">
    <property type="match status" value="1"/>
</dbReference>
<feature type="transmembrane region" description="Helical" evidence="12">
    <location>
        <begin position="12"/>
        <end position="32"/>
    </location>
</feature>
<dbReference type="PRINTS" id="PR00344">
    <property type="entry name" value="BCTRLSENSOR"/>
</dbReference>
<dbReference type="SMART" id="SM00388">
    <property type="entry name" value="HisKA"/>
    <property type="match status" value="1"/>
</dbReference>
<dbReference type="Pfam" id="PF02518">
    <property type="entry name" value="HATPase_c"/>
    <property type="match status" value="1"/>
</dbReference>
<evidence type="ECO:0000256" key="5">
    <source>
        <dbReference type="ARBA" id="ARBA00022553"/>
    </source>
</evidence>
<keyword evidence="6" id="KW-0808">Transferase</keyword>
<dbReference type="RefSeq" id="WP_344910110.1">
    <property type="nucleotide sequence ID" value="NZ_BAABDL010000026.1"/>
</dbReference>
<evidence type="ECO:0000313" key="16">
    <source>
        <dbReference type="Proteomes" id="UP001501734"/>
    </source>
</evidence>
<dbReference type="SUPFAM" id="SSF158472">
    <property type="entry name" value="HAMP domain-like"/>
    <property type="match status" value="1"/>
</dbReference>
<dbReference type="EC" id="2.7.13.3" evidence="3"/>
<dbReference type="InterPro" id="IPR004358">
    <property type="entry name" value="Sig_transdc_His_kin-like_C"/>
</dbReference>
<dbReference type="InterPro" id="IPR005467">
    <property type="entry name" value="His_kinase_dom"/>
</dbReference>
<keyword evidence="11 12" id="KW-0472">Membrane</keyword>
<sequence>MFWRNRIGKYSVCFIVLFIIIYSLFALMIFSIQKNQIIDEMKQELLMMTDEVIGSSVSDPDQLEYSAIARIEQLAHDQAVVMRSSFNRFLIFSSLLFCLLIGLFGVFISKRLSIPLAQMRKSTRKIIAGQYDIKLPMASTDEIGQLAMSFNRMSRQLANQMTTLLQEKEILFSIIGSMKDGVMTMNLDGEIIISNQEAEMFIDHFHYEKGSSNTNQLPTDFEQFFQSVINQATTQNFEIKIQGRDWDIVITPLHRNEKLQGAVAIMRDVTEARQLDQLRETFIANVSHELRTPISLMQGYSEAIIDGVTETVADQRELAQVIHDESERMGRLVNELLDLTRLKSGHLDLNVELHSVADFVNKIAHKFDNRLAKNKLSLKINIPDDVDQLLFDYDRLEQVLTNLIDNAIKHTLEKGELILQISREDDDVQFELTDSGQGIPTEDLPFIFERFYMADKSRAKTERSKQGTGLGLAIVKQIIEAHKGSIIVQSKLGVGTTFKFTLPLN</sequence>
<comment type="subcellular location">
    <subcellularLocation>
        <location evidence="2">Cell membrane</location>
        <topology evidence="2">Multi-pass membrane protein</topology>
    </subcellularLocation>
</comment>
<keyword evidence="9" id="KW-0067">ATP-binding</keyword>
<evidence type="ECO:0000256" key="2">
    <source>
        <dbReference type="ARBA" id="ARBA00004651"/>
    </source>
</evidence>
<evidence type="ECO:0000313" key="15">
    <source>
        <dbReference type="EMBL" id="GAA4061453.1"/>
    </source>
</evidence>
<dbReference type="SUPFAM" id="SSF55785">
    <property type="entry name" value="PYP-like sensor domain (PAS domain)"/>
    <property type="match status" value="1"/>
</dbReference>
<evidence type="ECO:0000256" key="1">
    <source>
        <dbReference type="ARBA" id="ARBA00000085"/>
    </source>
</evidence>
<dbReference type="CDD" id="cd16922">
    <property type="entry name" value="HATPase_EvgS-ArcB-TorS-like"/>
    <property type="match status" value="1"/>
</dbReference>
<name>A0ABP7V8D9_9BACI</name>
<dbReference type="PANTHER" id="PTHR42878:SF3">
    <property type="entry name" value="HISTIDINE PROTEIN KINASE SAES"/>
    <property type="match status" value="1"/>
</dbReference>
<dbReference type="InterPro" id="IPR003594">
    <property type="entry name" value="HATPase_dom"/>
</dbReference>
<dbReference type="Pfam" id="PF00512">
    <property type="entry name" value="HisKA"/>
    <property type="match status" value="1"/>
</dbReference>
<keyword evidence="10" id="KW-0902">Two-component regulatory system</keyword>
<keyword evidence="4" id="KW-1003">Cell membrane</keyword>
<dbReference type="SMART" id="SM00304">
    <property type="entry name" value="HAMP"/>
    <property type="match status" value="1"/>
</dbReference>
<dbReference type="SUPFAM" id="SSF55874">
    <property type="entry name" value="ATPase domain of HSP90 chaperone/DNA topoisomerase II/histidine kinase"/>
    <property type="match status" value="1"/>
</dbReference>
<protein>
    <recommendedName>
        <fullName evidence="3">histidine kinase</fullName>
        <ecNumber evidence="3">2.7.13.3</ecNumber>
    </recommendedName>
</protein>
<evidence type="ECO:0000259" key="13">
    <source>
        <dbReference type="PROSITE" id="PS50109"/>
    </source>
</evidence>
<evidence type="ECO:0000259" key="14">
    <source>
        <dbReference type="PROSITE" id="PS50885"/>
    </source>
</evidence>
<dbReference type="PANTHER" id="PTHR42878">
    <property type="entry name" value="TWO-COMPONENT HISTIDINE KINASE"/>
    <property type="match status" value="1"/>
</dbReference>
<feature type="transmembrane region" description="Helical" evidence="12">
    <location>
        <begin position="89"/>
        <end position="109"/>
    </location>
</feature>
<dbReference type="InterPro" id="IPR003660">
    <property type="entry name" value="HAMP_dom"/>
</dbReference>
<reference evidence="16" key="1">
    <citation type="journal article" date="2019" name="Int. J. Syst. Evol. Microbiol.">
        <title>The Global Catalogue of Microorganisms (GCM) 10K type strain sequencing project: providing services to taxonomists for standard genome sequencing and annotation.</title>
        <authorList>
            <consortium name="The Broad Institute Genomics Platform"/>
            <consortium name="The Broad Institute Genome Sequencing Center for Infectious Disease"/>
            <person name="Wu L."/>
            <person name="Ma J."/>
        </authorList>
    </citation>
    <scope>NUCLEOTIDE SEQUENCE [LARGE SCALE GENOMIC DNA]</scope>
    <source>
        <strain evidence="16">JCM 17250</strain>
    </source>
</reference>
<comment type="caution">
    <text evidence="15">The sequence shown here is derived from an EMBL/GenBank/DDBJ whole genome shotgun (WGS) entry which is preliminary data.</text>
</comment>
<keyword evidence="12" id="KW-1133">Transmembrane helix</keyword>
<dbReference type="SMART" id="SM00387">
    <property type="entry name" value="HATPase_c"/>
    <property type="match status" value="1"/>
</dbReference>
<dbReference type="Pfam" id="PF00672">
    <property type="entry name" value="HAMP"/>
    <property type="match status" value="1"/>
</dbReference>
<dbReference type="PROSITE" id="PS50109">
    <property type="entry name" value="HIS_KIN"/>
    <property type="match status" value="1"/>
</dbReference>
<evidence type="ECO:0000256" key="6">
    <source>
        <dbReference type="ARBA" id="ARBA00022679"/>
    </source>
</evidence>
<evidence type="ECO:0000256" key="9">
    <source>
        <dbReference type="ARBA" id="ARBA00022840"/>
    </source>
</evidence>
<dbReference type="CDD" id="cd06225">
    <property type="entry name" value="HAMP"/>
    <property type="match status" value="1"/>
</dbReference>
<dbReference type="Gene3D" id="3.30.565.10">
    <property type="entry name" value="Histidine kinase-like ATPase, C-terminal domain"/>
    <property type="match status" value="1"/>
</dbReference>
<evidence type="ECO:0000256" key="10">
    <source>
        <dbReference type="ARBA" id="ARBA00023012"/>
    </source>
</evidence>